<keyword evidence="3" id="KW-0472">Membrane</keyword>
<keyword evidence="5" id="KW-0998">Cell outer membrane</keyword>
<dbReference type="AlphaFoldDB" id="A0A087MKZ5"/>
<dbReference type="Proteomes" id="UP000029085">
    <property type="component" value="Unassembled WGS sequence"/>
</dbReference>
<gene>
    <name evidence="7" type="ORF">N788_09175</name>
</gene>
<comment type="caution">
    <text evidence="7">The sequence shown here is derived from an EMBL/GenBank/DDBJ whole genome shotgun (WGS) entry which is preliminary data.</text>
</comment>
<name>A0A087MKZ5_9GAMM</name>
<sequence length="32" mass="3286">MFMLLLSLVLVAACGNKGELVRPAQAETAAAP</sequence>
<evidence type="ECO:0008006" key="9">
    <source>
        <dbReference type="Google" id="ProtNLM"/>
    </source>
</evidence>
<dbReference type="InterPro" id="IPR032831">
    <property type="entry name" value="LptM_cons"/>
</dbReference>
<proteinExistence type="predicted"/>
<protein>
    <recommendedName>
        <fullName evidence="9">Lipoprotein</fullName>
    </recommendedName>
</protein>
<evidence type="ECO:0000256" key="1">
    <source>
        <dbReference type="ARBA" id="ARBA00004459"/>
    </source>
</evidence>
<evidence type="ECO:0000256" key="4">
    <source>
        <dbReference type="ARBA" id="ARBA00023139"/>
    </source>
</evidence>
<evidence type="ECO:0000313" key="8">
    <source>
        <dbReference type="Proteomes" id="UP000029085"/>
    </source>
</evidence>
<dbReference type="PATRIC" id="fig|1121014.3.peg.596"/>
<keyword evidence="2" id="KW-0732">Signal</keyword>
<dbReference type="EMBL" id="AVCJ01000002">
    <property type="protein sequence ID" value="KFL37548.1"/>
    <property type="molecule type" value="Genomic_DNA"/>
</dbReference>
<evidence type="ECO:0000256" key="5">
    <source>
        <dbReference type="ARBA" id="ARBA00023237"/>
    </source>
</evidence>
<accession>A0A087MKZ5</accession>
<evidence type="ECO:0000256" key="2">
    <source>
        <dbReference type="ARBA" id="ARBA00022729"/>
    </source>
</evidence>
<dbReference type="NCBIfam" id="NF047847">
    <property type="entry name" value="SS_mature_LptM"/>
    <property type="match status" value="1"/>
</dbReference>
<keyword evidence="6" id="KW-0449">Lipoprotein</keyword>
<reference evidence="8" key="1">
    <citation type="submission" date="2013-08" db="EMBL/GenBank/DDBJ databases">
        <title>Genome sequencing of Arenimonas donghaensis.</title>
        <authorList>
            <person name="Chen F."/>
            <person name="Wang G."/>
        </authorList>
    </citation>
    <scope>NUCLEOTIDE SEQUENCE [LARGE SCALE GENOMIC DNA]</scope>
    <source>
        <strain evidence="8">HO3-R19</strain>
    </source>
</reference>
<evidence type="ECO:0000256" key="3">
    <source>
        <dbReference type="ARBA" id="ARBA00023136"/>
    </source>
</evidence>
<keyword evidence="4" id="KW-0564">Palmitate</keyword>
<evidence type="ECO:0000313" key="7">
    <source>
        <dbReference type="EMBL" id="KFL37548.1"/>
    </source>
</evidence>
<comment type="subcellular location">
    <subcellularLocation>
        <location evidence="1">Cell outer membrane</location>
        <topology evidence="1">Lipid-anchor</topology>
    </subcellularLocation>
</comment>
<keyword evidence="8" id="KW-1185">Reference proteome</keyword>
<evidence type="ECO:0000256" key="6">
    <source>
        <dbReference type="ARBA" id="ARBA00023288"/>
    </source>
</evidence>
<organism evidence="7 8">
    <name type="scientific">Arenimonas donghaensis DSM 18148 = HO3-R19</name>
    <dbReference type="NCBI Taxonomy" id="1121014"/>
    <lineage>
        <taxon>Bacteria</taxon>
        <taxon>Pseudomonadati</taxon>
        <taxon>Pseudomonadota</taxon>
        <taxon>Gammaproteobacteria</taxon>
        <taxon>Lysobacterales</taxon>
        <taxon>Lysobacteraceae</taxon>
        <taxon>Arenimonas</taxon>
    </lineage>
</organism>
<reference evidence="7 8" key="2">
    <citation type="journal article" date="2015" name="Stand. Genomic Sci.">
        <title>High quality draft genomic sequence of Arenimonas donghaensis DSM 18148(T).</title>
        <authorList>
            <person name="Chen F."/>
            <person name="Wang H."/>
            <person name="Cao Y."/>
            <person name="Li X."/>
            <person name="Wang G."/>
        </authorList>
    </citation>
    <scope>NUCLEOTIDE SEQUENCE [LARGE SCALE GENOMIC DNA]</scope>
    <source>
        <strain evidence="7 8">HO3-R19</strain>
    </source>
</reference>